<evidence type="ECO:0000313" key="23">
    <source>
        <dbReference type="Proteomes" id="UP000824176"/>
    </source>
</evidence>
<comment type="catalytic activity">
    <reaction evidence="2 18 19">
        <text>(6R)-NADPHX = (6S)-NADPHX</text>
        <dbReference type="Rhea" id="RHEA:32227"/>
        <dbReference type="ChEBI" id="CHEBI:64076"/>
        <dbReference type="ChEBI" id="CHEBI:64077"/>
        <dbReference type="EC" id="5.1.99.6"/>
    </reaction>
</comment>
<dbReference type="CDD" id="cd01171">
    <property type="entry name" value="YXKO-related"/>
    <property type="match status" value="1"/>
</dbReference>
<keyword evidence="7 17" id="KW-0067">ATP-binding</keyword>
<evidence type="ECO:0000259" key="20">
    <source>
        <dbReference type="PROSITE" id="PS51383"/>
    </source>
</evidence>
<dbReference type="PROSITE" id="PS51383">
    <property type="entry name" value="YJEF_C_3"/>
    <property type="match status" value="1"/>
</dbReference>
<evidence type="ECO:0000256" key="17">
    <source>
        <dbReference type="HAMAP-Rule" id="MF_01965"/>
    </source>
</evidence>
<feature type="binding site" evidence="17">
    <location>
        <position position="434"/>
    </location>
    <ligand>
        <name>AMP</name>
        <dbReference type="ChEBI" id="CHEBI:456215"/>
    </ligand>
</feature>
<evidence type="ECO:0000259" key="21">
    <source>
        <dbReference type="PROSITE" id="PS51385"/>
    </source>
</evidence>
<evidence type="ECO:0000256" key="5">
    <source>
        <dbReference type="ARBA" id="ARBA00022723"/>
    </source>
</evidence>
<evidence type="ECO:0000256" key="18">
    <source>
        <dbReference type="HAMAP-Rule" id="MF_01966"/>
    </source>
</evidence>
<comment type="similarity">
    <text evidence="18">Belongs to the NnrE/AIBP family.</text>
</comment>
<comment type="function">
    <text evidence="14 19">Bifunctional enzyme that catalyzes the epimerization of the S- and R-forms of NAD(P)HX and the dehydration of the S-form of NAD(P)HX at the expense of ADP, which is converted to AMP. This allows the repair of both epimers of NAD(P)HX, a damaged form of NAD(P)H that is a result of enzymatic or heat-dependent hydration.</text>
</comment>
<feature type="binding site" evidence="17">
    <location>
        <position position="319"/>
    </location>
    <ligand>
        <name>(6S)-NADPHX</name>
        <dbReference type="ChEBI" id="CHEBI:64076"/>
    </ligand>
</feature>
<feature type="binding site" evidence="17">
    <location>
        <position position="435"/>
    </location>
    <ligand>
        <name>(6S)-NADPHX</name>
        <dbReference type="ChEBI" id="CHEBI:64076"/>
    </ligand>
</feature>
<comment type="caution">
    <text evidence="22">The sequence shown here is derived from an EMBL/GenBank/DDBJ whole genome shotgun (WGS) entry which is preliminary data.</text>
</comment>
<comment type="subunit">
    <text evidence="17">Homotetramer.</text>
</comment>
<comment type="similarity">
    <text evidence="17">Belongs to the NnrD/CARKD family.</text>
</comment>
<comment type="similarity">
    <text evidence="3 19">In the N-terminal section; belongs to the NnrE/AIBP family.</text>
</comment>
<evidence type="ECO:0000313" key="22">
    <source>
        <dbReference type="EMBL" id="HIZ90247.1"/>
    </source>
</evidence>
<comment type="catalytic activity">
    <reaction evidence="1 18 19">
        <text>(6R)-NADHX = (6S)-NADHX</text>
        <dbReference type="Rhea" id="RHEA:32215"/>
        <dbReference type="ChEBI" id="CHEBI:64074"/>
        <dbReference type="ChEBI" id="CHEBI:64075"/>
        <dbReference type="EC" id="5.1.99.6"/>
    </reaction>
</comment>
<dbReference type="PANTHER" id="PTHR12592">
    <property type="entry name" value="ATP-DEPENDENT (S)-NAD(P)H-HYDRATE DEHYDRATASE FAMILY MEMBER"/>
    <property type="match status" value="1"/>
</dbReference>
<evidence type="ECO:0000256" key="4">
    <source>
        <dbReference type="ARBA" id="ARBA00009524"/>
    </source>
</evidence>
<feature type="binding site" evidence="18">
    <location>
        <position position="155"/>
    </location>
    <ligand>
        <name>(6S)-NADPHX</name>
        <dbReference type="ChEBI" id="CHEBI:64076"/>
    </ligand>
</feature>
<dbReference type="NCBIfam" id="TIGR00196">
    <property type="entry name" value="yjeF_cterm"/>
    <property type="match status" value="1"/>
</dbReference>
<feature type="binding site" evidence="18">
    <location>
        <position position="158"/>
    </location>
    <ligand>
        <name>K(+)</name>
        <dbReference type="ChEBI" id="CHEBI:29103"/>
    </ligand>
</feature>
<keyword evidence="10 17" id="KW-0520">NAD</keyword>
<comment type="function">
    <text evidence="18">Catalyzes the epimerization of the S- and R-forms of NAD(P)HX, a damaged form of NAD(P)H that is a result of enzymatic or heat-dependent hydration. This is a prerequisite for the S-specific NAD(P)H-hydrate dehydratase to allow the repair of both epimers of NAD(P)HX.</text>
</comment>
<dbReference type="AlphaFoldDB" id="A0A9D2KCY2"/>
<evidence type="ECO:0000256" key="12">
    <source>
        <dbReference type="ARBA" id="ARBA00023239"/>
    </source>
</evidence>
<keyword evidence="9 18" id="KW-0630">Potassium</keyword>
<evidence type="ECO:0000256" key="16">
    <source>
        <dbReference type="ARBA" id="ARBA00049209"/>
    </source>
</evidence>
<comment type="catalytic activity">
    <reaction evidence="16 17 19">
        <text>(6S)-NADPHX + ADP = AMP + phosphate + NADPH + H(+)</text>
        <dbReference type="Rhea" id="RHEA:32235"/>
        <dbReference type="ChEBI" id="CHEBI:15378"/>
        <dbReference type="ChEBI" id="CHEBI:43474"/>
        <dbReference type="ChEBI" id="CHEBI:57783"/>
        <dbReference type="ChEBI" id="CHEBI:64076"/>
        <dbReference type="ChEBI" id="CHEBI:456215"/>
        <dbReference type="ChEBI" id="CHEBI:456216"/>
        <dbReference type="EC" id="4.2.1.136"/>
    </reaction>
</comment>
<comment type="catalytic activity">
    <reaction evidence="15 17 19">
        <text>(6S)-NADHX + ADP = AMP + phosphate + NADH + H(+)</text>
        <dbReference type="Rhea" id="RHEA:32223"/>
        <dbReference type="ChEBI" id="CHEBI:15378"/>
        <dbReference type="ChEBI" id="CHEBI:43474"/>
        <dbReference type="ChEBI" id="CHEBI:57945"/>
        <dbReference type="ChEBI" id="CHEBI:64074"/>
        <dbReference type="ChEBI" id="CHEBI:456215"/>
        <dbReference type="ChEBI" id="CHEBI:456216"/>
        <dbReference type="EC" id="4.2.1.136"/>
    </reaction>
</comment>
<gene>
    <name evidence="17" type="primary">nnrD</name>
    <name evidence="18" type="synonym">nnrE</name>
    <name evidence="22" type="ORF">H9804_09900</name>
</gene>
<dbReference type="GO" id="GO:0046872">
    <property type="term" value="F:metal ion binding"/>
    <property type="evidence" value="ECO:0007669"/>
    <property type="project" value="UniProtKB-UniRule"/>
</dbReference>
<feature type="binding site" evidence="18">
    <location>
        <position position="58"/>
    </location>
    <ligand>
        <name>K(+)</name>
        <dbReference type="ChEBI" id="CHEBI:29103"/>
    </ligand>
</feature>
<keyword evidence="13" id="KW-0511">Multifunctional enzyme</keyword>
<dbReference type="GO" id="GO:0005524">
    <property type="term" value="F:ATP binding"/>
    <property type="evidence" value="ECO:0007669"/>
    <property type="project" value="UniProtKB-UniRule"/>
</dbReference>
<dbReference type="EC" id="5.1.99.6" evidence="19"/>
<dbReference type="HAMAP" id="MF_01966">
    <property type="entry name" value="NADHX_epimerase"/>
    <property type="match status" value="1"/>
</dbReference>
<evidence type="ECO:0000256" key="13">
    <source>
        <dbReference type="ARBA" id="ARBA00023268"/>
    </source>
</evidence>
<keyword evidence="6 17" id="KW-0547">Nucleotide-binding</keyword>
<comment type="function">
    <text evidence="17">Catalyzes the dehydration of the S-form of NAD(P)HX at the expense of ADP, which is converted to AMP. Together with NAD(P)HX epimerase, which catalyzes the epimerization of the S- and R-forms, the enzyme allows the repair of both epimers of NAD(P)HX, a damaged form of NAD(P)H that is a result of enzymatic or heat-dependent hydration.</text>
</comment>
<evidence type="ECO:0000256" key="1">
    <source>
        <dbReference type="ARBA" id="ARBA00000013"/>
    </source>
</evidence>
<dbReference type="GO" id="GO:0052855">
    <property type="term" value="F:ADP-dependent NAD(P)H-hydrate dehydratase activity"/>
    <property type="evidence" value="ECO:0007669"/>
    <property type="project" value="UniProtKB-UniRule"/>
</dbReference>
<feature type="binding site" evidence="18">
    <location>
        <begin position="57"/>
        <end position="61"/>
    </location>
    <ligand>
        <name>(6S)-NADPHX</name>
        <dbReference type="ChEBI" id="CHEBI:64076"/>
    </ligand>
</feature>
<dbReference type="Proteomes" id="UP000824176">
    <property type="component" value="Unassembled WGS sequence"/>
</dbReference>
<feature type="binding site" evidence="17">
    <location>
        <position position="368"/>
    </location>
    <ligand>
        <name>(6S)-NADPHX</name>
        <dbReference type="ChEBI" id="CHEBI:64076"/>
    </ligand>
</feature>
<dbReference type="EC" id="4.2.1.136" evidence="19"/>
<accession>A0A9D2KCY2</accession>
<reference evidence="22" key="2">
    <citation type="submission" date="2021-04" db="EMBL/GenBank/DDBJ databases">
        <authorList>
            <person name="Gilroy R."/>
        </authorList>
    </citation>
    <scope>NUCLEOTIDE SEQUENCE</scope>
    <source>
        <strain evidence="22">ChiW4-1371</strain>
    </source>
</reference>
<dbReference type="InterPro" id="IPR030677">
    <property type="entry name" value="Nnr"/>
</dbReference>
<dbReference type="GO" id="GO:0110051">
    <property type="term" value="P:metabolite repair"/>
    <property type="evidence" value="ECO:0007669"/>
    <property type="project" value="TreeGrafter"/>
</dbReference>
<feature type="binding site" evidence="17">
    <location>
        <position position="255"/>
    </location>
    <ligand>
        <name>(6S)-NADPHX</name>
        <dbReference type="ChEBI" id="CHEBI:64076"/>
    </ligand>
</feature>
<feature type="binding site" evidence="18">
    <location>
        <position position="137"/>
    </location>
    <ligand>
        <name>(6S)-NADPHX</name>
        <dbReference type="ChEBI" id="CHEBI:64076"/>
    </ligand>
</feature>
<dbReference type="InterPro" id="IPR004443">
    <property type="entry name" value="YjeF_N_dom"/>
</dbReference>
<protein>
    <recommendedName>
        <fullName evidence="19">Bifunctional NAD(P)H-hydrate repair enzyme</fullName>
    </recommendedName>
    <alternativeName>
        <fullName evidence="19">Nicotinamide nucleotide repair protein</fullName>
    </alternativeName>
    <domain>
        <recommendedName>
            <fullName evidence="19">ADP-dependent (S)-NAD(P)H-hydrate dehydratase</fullName>
            <ecNumber evidence="19">4.2.1.136</ecNumber>
        </recommendedName>
        <alternativeName>
            <fullName evidence="19">ADP-dependent NAD(P)HX dehydratase</fullName>
        </alternativeName>
    </domain>
    <domain>
        <recommendedName>
            <fullName evidence="19">NAD(P)H-hydrate epimerase</fullName>
            <ecNumber evidence="19">5.1.99.6</ecNumber>
        </recommendedName>
    </domain>
</protein>
<evidence type="ECO:0000256" key="19">
    <source>
        <dbReference type="PIRNR" id="PIRNR017184"/>
    </source>
</evidence>
<evidence type="ECO:0000256" key="11">
    <source>
        <dbReference type="ARBA" id="ARBA00023235"/>
    </source>
</evidence>
<evidence type="ECO:0000256" key="6">
    <source>
        <dbReference type="ARBA" id="ARBA00022741"/>
    </source>
</evidence>
<sequence>MFILSKENTYKLEETVKNTYGISELILMENAGIALFNHIKNMIKQESRILILAGPGSNGGDGFVLMRHLYVHNYNADIYYPVDKNKYGSAAENNLSILNSLNIPLYNLAELENIDEYDVIIDALFGIGLNKKLDGIYKEIIEKANNSNALKIAVDISSGLICDSPALPECAFNADYTITFSALKYCHVLYPAKKYSGQVITANISIPYNIIADFESDILINEYNLPNILKREPDSHKGSFGKVCLIGGSYEMAGAVKIAAISALHSGCGLISLIHPDNLDRNFISDIPEIMTKQFNYNEPDTVCSFINNSATVYSIGNGMGRSENVKEFILHVVKNALKPAVIDADACNALSLDDLNDIKSEVIITPHLAEFAHLTGKNIDEIKENKLALAKEFADKYNIYLILKSAETIIAVPNDKTYILNTGNTALSKGGSGDALCGLTVSLAAQGYSLKDACILAVYILGKSAEKAVEYYNPATLSITQIINYYSEVLNEI</sequence>
<comment type="similarity">
    <text evidence="4 19">In the C-terminal section; belongs to the NnrD/CARKD family.</text>
</comment>
<evidence type="ECO:0000256" key="14">
    <source>
        <dbReference type="ARBA" id="ARBA00025153"/>
    </source>
</evidence>
<dbReference type="Pfam" id="PF01256">
    <property type="entry name" value="Carb_kinase"/>
    <property type="match status" value="1"/>
</dbReference>
<dbReference type="Gene3D" id="3.40.1190.20">
    <property type="match status" value="1"/>
</dbReference>
<dbReference type="Gene3D" id="3.40.50.10260">
    <property type="entry name" value="YjeF N-terminal domain"/>
    <property type="match status" value="1"/>
</dbReference>
<feature type="binding site" evidence="17">
    <location>
        <begin position="405"/>
        <end position="409"/>
    </location>
    <ligand>
        <name>AMP</name>
        <dbReference type="ChEBI" id="CHEBI:456215"/>
    </ligand>
</feature>
<dbReference type="GO" id="GO:0046496">
    <property type="term" value="P:nicotinamide nucleotide metabolic process"/>
    <property type="evidence" value="ECO:0007669"/>
    <property type="project" value="UniProtKB-UniRule"/>
</dbReference>
<feature type="binding site" evidence="18">
    <location>
        <begin position="126"/>
        <end position="132"/>
    </location>
    <ligand>
        <name>(6S)-NADPHX</name>
        <dbReference type="ChEBI" id="CHEBI:64076"/>
    </ligand>
</feature>
<comment type="cofactor">
    <cofactor evidence="18 19">
        <name>K(+)</name>
        <dbReference type="ChEBI" id="CHEBI:29103"/>
    </cofactor>
    <text evidence="18 19">Binds 1 potassium ion per subunit.</text>
</comment>
<dbReference type="PANTHER" id="PTHR12592:SF0">
    <property type="entry name" value="ATP-DEPENDENT (S)-NAD(P)H-HYDRATE DEHYDRATASE"/>
    <property type="match status" value="1"/>
</dbReference>
<dbReference type="InterPro" id="IPR036652">
    <property type="entry name" value="YjeF_N_dom_sf"/>
</dbReference>
<dbReference type="SUPFAM" id="SSF53613">
    <property type="entry name" value="Ribokinase-like"/>
    <property type="match status" value="1"/>
</dbReference>
<feature type="domain" description="YjeF N-terminal" evidence="21">
    <location>
        <begin position="9"/>
        <end position="212"/>
    </location>
</feature>
<reference evidence="22" key="1">
    <citation type="journal article" date="2021" name="PeerJ">
        <title>Extensive microbial diversity within the chicken gut microbiome revealed by metagenomics and culture.</title>
        <authorList>
            <person name="Gilroy R."/>
            <person name="Ravi A."/>
            <person name="Getino M."/>
            <person name="Pursley I."/>
            <person name="Horton D.L."/>
            <person name="Alikhan N.F."/>
            <person name="Baker D."/>
            <person name="Gharbi K."/>
            <person name="Hall N."/>
            <person name="Watson M."/>
            <person name="Adriaenssens E.M."/>
            <person name="Foster-Nyarko E."/>
            <person name="Jarju S."/>
            <person name="Secka A."/>
            <person name="Antonio M."/>
            <person name="Oren A."/>
            <person name="Chaudhuri R.R."/>
            <person name="La Ragione R."/>
            <person name="Hildebrand F."/>
            <person name="Pallen M.J."/>
        </authorList>
    </citation>
    <scope>NUCLEOTIDE SEQUENCE</scope>
    <source>
        <strain evidence="22">ChiW4-1371</strain>
    </source>
</reference>
<organism evidence="22 23">
    <name type="scientific">Candidatus Mucispirillum faecigallinarum</name>
    <dbReference type="NCBI Taxonomy" id="2838699"/>
    <lineage>
        <taxon>Bacteria</taxon>
        <taxon>Pseudomonadati</taxon>
        <taxon>Deferribacterota</taxon>
        <taxon>Deferribacteres</taxon>
        <taxon>Deferribacterales</taxon>
        <taxon>Mucispirillaceae</taxon>
        <taxon>Mucispirillum</taxon>
    </lineage>
</organism>
<dbReference type="EMBL" id="DXAQ01000147">
    <property type="protein sequence ID" value="HIZ90247.1"/>
    <property type="molecule type" value="Genomic_DNA"/>
</dbReference>
<dbReference type="PIRSF" id="PIRSF017184">
    <property type="entry name" value="Nnr"/>
    <property type="match status" value="1"/>
</dbReference>
<evidence type="ECO:0000256" key="10">
    <source>
        <dbReference type="ARBA" id="ARBA00023027"/>
    </source>
</evidence>
<evidence type="ECO:0000256" key="8">
    <source>
        <dbReference type="ARBA" id="ARBA00022857"/>
    </source>
</evidence>
<keyword evidence="5 18" id="KW-0479">Metal-binding</keyword>
<dbReference type="SUPFAM" id="SSF64153">
    <property type="entry name" value="YjeF N-terminal domain-like"/>
    <property type="match status" value="1"/>
</dbReference>
<evidence type="ECO:0000256" key="2">
    <source>
        <dbReference type="ARBA" id="ARBA00000909"/>
    </source>
</evidence>
<feature type="domain" description="YjeF C-terminal" evidence="20">
    <location>
        <begin position="220"/>
        <end position="494"/>
    </location>
</feature>
<keyword evidence="8 17" id="KW-0521">NADP</keyword>
<feature type="binding site" evidence="18">
    <location>
        <position position="122"/>
    </location>
    <ligand>
        <name>K(+)</name>
        <dbReference type="ChEBI" id="CHEBI:29103"/>
    </ligand>
</feature>
<evidence type="ECO:0000256" key="3">
    <source>
        <dbReference type="ARBA" id="ARBA00006001"/>
    </source>
</evidence>
<evidence type="ECO:0000256" key="15">
    <source>
        <dbReference type="ARBA" id="ARBA00048238"/>
    </source>
</evidence>
<proteinExistence type="inferred from homology"/>
<dbReference type="InterPro" id="IPR029056">
    <property type="entry name" value="Ribokinase-like"/>
</dbReference>
<dbReference type="Pfam" id="PF03853">
    <property type="entry name" value="YjeF_N"/>
    <property type="match status" value="1"/>
</dbReference>
<dbReference type="HAMAP" id="MF_01965">
    <property type="entry name" value="NADHX_dehydratase"/>
    <property type="match status" value="1"/>
</dbReference>
<dbReference type="InterPro" id="IPR000631">
    <property type="entry name" value="CARKD"/>
</dbReference>
<dbReference type="PROSITE" id="PS51385">
    <property type="entry name" value="YJEF_N"/>
    <property type="match status" value="1"/>
</dbReference>
<keyword evidence="11 18" id="KW-0413">Isomerase</keyword>
<evidence type="ECO:0000256" key="7">
    <source>
        <dbReference type="ARBA" id="ARBA00022840"/>
    </source>
</evidence>
<name>A0A9D2KCY2_9BACT</name>
<dbReference type="NCBIfam" id="TIGR00197">
    <property type="entry name" value="yjeF_nterm"/>
    <property type="match status" value="1"/>
</dbReference>
<dbReference type="GO" id="GO:0052856">
    <property type="term" value="F:NAD(P)HX epimerase activity"/>
    <property type="evidence" value="ECO:0007669"/>
    <property type="project" value="UniProtKB-UniRule"/>
</dbReference>
<keyword evidence="12 17" id="KW-0456">Lyase</keyword>
<evidence type="ECO:0000256" key="9">
    <source>
        <dbReference type="ARBA" id="ARBA00022958"/>
    </source>
</evidence>
<comment type="cofactor">
    <cofactor evidence="17">
        <name>Mg(2+)</name>
        <dbReference type="ChEBI" id="CHEBI:18420"/>
    </cofactor>
</comment>